<sequence length="113" mass="12614">MALAESILLLNSTAFIRAARRTENGNGRIIDGRKPYRSLCKTSKIQRSANYTVLYGTPKTSDGTVYGTVNPSPLDPYERLREKFPGQGLGSFTFSSAVCLEVWVHRQPQFTQN</sequence>
<evidence type="ECO:0000313" key="2">
    <source>
        <dbReference type="Proteomes" id="UP000799118"/>
    </source>
</evidence>
<dbReference type="AlphaFoldDB" id="A0A6A4I6I1"/>
<reference evidence="1" key="1">
    <citation type="journal article" date="2019" name="Environ. Microbiol.">
        <title>Fungal ecological strategies reflected in gene transcription - a case study of two litter decomposers.</title>
        <authorList>
            <person name="Barbi F."/>
            <person name="Kohler A."/>
            <person name="Barry K."/>
            <person name="Baskaran P."/>
            <person name="Daum C."/>
            <person name="Fauchery L."/>
            <person name="Ihrmark K."/>
            <person name="Kuo A."/>
            <person name="LaButti K."/>
            <person name="Lipzen A."/>
            <person name="Morin E."/>
            <person name="Grigoriev I.V."/>
            <person name="Henrissat B."/>
            <person name="Lindahl B."/>
            <person name="Martin F."/>
        </authorList>
    </citation>
    <scope>NUCLEOTIDE SEQUENCE</scope>
    <source>
        <strain evidence="1">JB14</strain>
    </source>
</reference>
<proteinExistence type="predicted"/>
<dbReference type="EMBL" id="ML769403">
    <property type="protein sequence ID" value="KAE9406319.1"/>
    <property type="molecule type" value="Genomic_DNA"/>
</dbReference>
<keyword evidence="2" id="KW-1185">Reference proteome</keyword>
<dbReference type="Proteomes" id="UP000799118">
    <property type="component" value="Unassembled WGS sequence"/>
</dbReference>
<accession>A0A6A4I6I1</accession>
<evidence type="ECO:0000313" key="1">
    <source>
        <dbReference type="EMBL" id="KAE9406319.1"/>
    </source>
</evidence>
<gene>
    <name evidence="1" type="ORF">BT96DRAFT_934316</name>
</gene>
<protein>
    <submittedName>
        <fullName evidence="1">Uncharacterized protein</fullName>
    </submittedName>
</protein>
<organism evidence="1 2">
    <name type="scientific">Gymnopus androsaceus JB14</name>
    <dbReference type="NCBI Taxonomy" id="1447944"/>
    <lineage>
        <taxon>Eukaryota</taxon>
        <taxon>Fungi</taxon>
        <taxon>Dikarya</taxon>
        <taxon>Basidiomycota</taxon>
        <taxon>Agaricomycotina</taxon>
        <taxon>Agaricomycetes</taxon>
        <taxon>Agaricomycetidae</taxon>
        <taxon>Agaricales</taxon>
        <taxon>Marasmiineae</taxon>
        <taxon>Omphalotaceae</taxon>
        <taxon>Gymnopus</taxon>
    </lineage>
</organism>
<name>A0A6A4I6I1_9AGAR</name>